<accession>A0A2N0AJU2</accession>
<dbReference type="AlphaFoldDB" id="A0A2N0AJU2"/>
<comment type="caution">
    <text evidence="1">The sequence shown here is derived from an EMBL/GenBank/DDBJ whole genome shotgun (WGS) entry which is preliminary data.</text>
</comment>
<reference evidence="1 2" key="1">
    <citation type="submission" date="2017-07" db="EMBL/GenBank/DDBJ databases">
        <title>Leptospira spp. isolated from tropical soils.</title>
        <authorList>
            <person name="Thibeaux R."/>
            <person name="Iraola G."/>
            <person name="Ferres I."/>
            <person name="Bierque E."/>
            <person name="Girault D."/>
            <person name="Soupe-Gilbert M.-E."/>
            <person name="Picardeau M."/>
            <person name="Goarant C."/>
        </authorList>
    </citation>
    <scope>NUCLEOTIDE SEQUENCE [LARGE SCALE GENOMIC DNA]</scope>
    <source>
        <strain evidence="1 2">FH2-B-A1</strain>
    </source>
</reference>
<protein>
    <submittedName>
        <fullName evidence="1">Uncharacterized protein</fullName>
    </submittedName>
</protein>
<dbReference type="EMBL" id="NPDX01000002">
    <property type="protein sequence ID" value="PJZ84491.1"/>
    <property type="molecule type" value="Genomic_DNA"/>
</dbReference>
<keyword evidence="2" id="KW-1185">Reference proteome</keyword>
<dbReference type="Proteomes" id="UP000232145">
    <property type="component" value="Unassembled WGS sequence"/>
</dbReference>
<sequence length="196" mass="22689">MKLVLNLFVTVVLFIGCQSKDVSKQEITSLRDGNHENLPSFANLVLPKILGQEFKRFETEIDKDQKHEAQIIYGSNSALTFNDASDYRKTNTEYHSLVLLRIGYALALHQFHRLSLSLSKPFFIQGENNPDAEIQEAEIFRTTISKADLDLFWEKHPNFDPYRAPKLGEKEWKSVTGEVQKLWKVELDEFSRVKVE</sequence>
<dbReference type="PROSITE" id="PS51257">
    <property type="entry name" value="PROKAR_LIPOPROTEIN"/>
    <property type="match status" value="1"/>
</dbReference>
<evidence type="ECO:0000313" key="1">
    <source>
        <dbReference type="EMBL" id="PJZ84491.1"/>
    </source>
</evidence>
<evidence type="ECO:0000313" key="2">
    <source>
        <dbReference type="Proteomes" id="UP000232145"/>
    </source>
</evidence>
<proteinExistence type="predicted"/>
<dbReference type="RefSeq" id="WP_100743899.1">
    <property type="nucleotide sequence ID" value="NZ_NPDW01000002.1"/>
</dbReference>
<dbReference type="OrthoDB" id="344570at2"/>
<gene>
    <name evidence="1" type="ORF">CH364_10730</name>
</gene>
<name>A0A2N0AJU2_9LEPT</name>
<organism evidence="1 2">
    <name type="scientific">Leptospira harrisiae</name>
    <dbReference type="NCBI Taxonomy" id="2023189"/>
    <lineage>
        <taxon>Bacteria</taxon>
        <taxon>Pseudomonadati</taxon>
        <taxon>Spirochaetota</taxon>
        <taxon>Spirochaetia</taxon>
        <taxon>Leptospirales</taxon>
        <taxon>Leptospiraceae</taxon>
        <taxon>Leptospira</taxon>
    </lineage>
</organism>